<feature type="transmembrane region" description="Helical" evidence="2">
    <location>
        <begin position="47"/>
        <end position="70"/>
    </location>
</feature>
<reference evidence="3" key="1">
    <citation type="submission" date="2020-05" db="EMBL/GenBank/DDBJ databases">
        <authorList>
            <person name="Chiriac C."/>
            <person name="Salcher M."/>
            <person name="Ghai R."/>
            <person name="Kavagutti S V."/>
        </authorList>
    </citation>
    <scope>NUCLEOTIDE SEQUENCE</scope>
</reference>
<dbReference type="InterPro" id="IPR051082">
    <property type="entry name" value="Pentapeptide-BTB/POZ_domain"/>
</dbReference>
<protein>
    <submittedName>
        <fullName evidence="3">Unannotated protein</fullName>
    </submittedName>
</protein>
<gene>
    <name evidence="3" type="ORF">UFOPK3789_00144</name>
</gene>
<organism evidence="3">
    <name type="scientific">freshwater metagenome</name>
    <dbReference type="NCBI Taxonomy" id="449393"/>
    <lineage>
        <taxon>unclassified sequences</taxon>
        <taxon>metagenomes</taxon>
        <taxon>ecological metagenomes</taxon>
    </lineage>
</organism>
<dbReference type="EMBL" id="CAFBNL010000004">
    <property type="protein sequence ID" value="CAB4942046.1"/>
    <property type="molecule type" value="Genomic_DNA"/>
</dbReference>
<dbReference type="Gene3D" id="2.160.20.80">
    <property type="entry name" value="E3 ubiquitin-protein ligase SopA"/>
    <property type="match status" value="1"/>
</dbReference>
<sequence>MEADDAIRLVEAVQRGDLTADEFAILVNKENKGSVPPRNSGPGADQIVTFVAIVGALLMAAGTALPWATFFAVSINGFNGHLPIQTVLIVLSGAGSLVFLIEASWSRFLALILSSVGLSIGGYYFIRLLIGEKGEFFGEQIRLSISPGIGLWAIVIGGLACVGVHAWVLLKRPKAPLTLKVPQPYKVSRLPEASEPVTASRPLININPRSAWGEASEPATASRPLKSPQTGSSGLINGYKIKRGAKLENAELRGADLKGADLRNANLVGANLSHANLRGGNLMETNLEFANLVKANLTGANLCYAILCHVDLSGADLTRADLTGADLAGVIWSVNTLWPAGFTPPTSAQ</sequence>
<dbReference type="PANTHER" id="PTHR14136:SF17">
    <property type="entry name" value="BTB_POZ DOMAIN-CONTAINING PROTEIN KCTD9"/>
    <property type="match status" value="1"/>
</dbReference>
<dbReference type="Pfam" id="PF00805">
    <property type="entry name" value="Pentapeptide"/>
    <property type="match status" value="2"/>
</dbReference>
<dbReference type="SUPFAM" id="SSF141571">
    <property type="entry name" value="Pentapeptide repeat-like"/>
    <property type="match status" value="1"/>
</dbReference>
<evidence type="ECO:0000313" key="3">
    <source>
        <dbReference type="EMBL" id="CAB4942046.1"/>
    </source>
</evidence>
<dbReference type="InterPro" id="IPR001646">
    <property type="entry name" value="5peptide_repeat"/>
</dbReference>
<keyword evidence="2" id="KW-0812">Transmembrane</keyword>
<keyword evidence="2" id="KW-0472">Membrane</keyword>
<dbReference type="AlphaFoldDB" id="A0A6J7JFP8"/>
<proteinExistence type="predicted"/>
<evidence type="ECO:0000256" key="2">
    <source>
        <dbReference type="SAM" id="Phobius"/>
    </source>
</evidence>
<name>A0A6J7JFP8_9ZZZZ</name>
<feature type="region of interest" description="Disordered" evidence="1">
    <location>
        <begin position="214"/>
        <end position="237"/>
    </location>
</feature>
<keyword evidence="2" id="KW-1133">Transmembrane helix</keyword>
<dbReference type="PANTHER" id="PTHR14136">
    <property type="entry name" value="BTB_POZ DOMAIN-CONTAINING PROTEIN KCTD9"/>
    <property type="match status" value="1"/>
</dbReference>
<evidence type="ECO:0000256" key="1">
    <source>
        <dbReference type="SAM" id="MobiDB-lite"/>
    </source>
</evidence>
<feature type="transmembrane region" description="Helical" evidence="2">
    <location>
        <begin position="150"/>
        <end position="170"/>
    </location>
</feature>
<feature type="transmembrane region" description="Helical" evidence="2">
    <location>
        <begin position="82"/>
        <end position="101"/>
    </location>
</feature>
<accession>A0A6J7JFP8</accession>
<feature type="transmembrane region" description="Helical" evidence="2">
    <location>
        <begin position="108"/>
        <end position="130"/>
    </location>
</feature>